<evidence type="ECO:0000256" key="3">
    <source>
        <dbReference type="ARBA" id="ARBA00023163"/>
    </source>
</evidence>
<feature type="domain" description="HTH tetR-type" evidence="5">
    <location>
        <begin position="9"/>
        <end position="69"/>
    </location>
</feature>
<dbReference type="InterPro" id="IPR050109">
    <property type="entry name" value="HTH-type_TetR-like_transc_reg"/>
</dbReference>
<dbReference type="InterPro" id="IPR009057">
    <property type="entry name" value="Homeodomain-like_sf"/>
</dbReference>
<evidence type="ECO:0000313" key="6">
    <source>
        <dbReference type="EMBL" id="GII96493.1"/>
    </source>
</evidence>
<dbReference type="InterPro" id="IPR001647">
    <property type="entry name" value="HTH_TetR"/>
</dbReference>
<proteinExistence type="predicted"/>
<organism evidence="6 7">
    <name type="scientific">Sinosporangium siamense</name>
    <dbReference type="NCBI Taxonomy" id="1367973"/>
    <lineage>
        <taxon>Bacteria</taxon>
        <taxon>Bacillati</taxon>
        <taxon>Actinomycetota</taxon>
        <taxon>Actinomycetes</taxon>
        <taxon>Streptosporangiales</taxon>
        <taxon>Streptosporangiaceae</taxon>
        <taxon>Sinosporangium</taxon>
    </lineage>
</organism>
<sequence>MPAGRYHHGDLRTALLDAAEELIRAKGADGWSLREASARVGVSPSAAYHHFDSRDALMAALYDRLLVRLAERLAAAVARVPDGPARLVAYGRGYLRWALEEPALAALPAGGKRTTVVSRHPHDVLVAELDRLVAGGHLPARARPGAEFVVWPAVHGLARLVTDGHMRFDNDAEVDLHTERLTLAVLNGLIHEPPGTWAAARSPHTERLER</sequence>
<dbReference type="RefSeq" id="WP_204031490.1">
    <property type="nucleotide sequence ID" value="NZ_BOOW01000045.1"/>
</dbReference>
<reference evidence="6" key="1">
    <citation type="submission" date="2021-01" db="EMBL/GenBank/DDBJ databases">
        <title>Whole genome shotgun sequence of Sinosporangium siamense NBRC 109515.</title>
        <authorList>
            <person name="Komaki H."/>
            <person name="Tamura T."/>
        </authorList>
    </citation>
    <scope>NUCLEOTIDE SEQUENCE</scope>
    <source>
        <strain evidence="6">NBRC 109515</strain>
    </source>
</reference>
<feature type="DNA-binding region" description="H-T-H motif" evidence="4">
    <location>
        <begin position="32"/>
        <end position="51"/>
    </location>
</feature>
<dbReference type="EMBL" id="BOOW01000045">
    <property type="protein sequence ID" value="GII96493.1"/>
    <property type="molecule type" value="Genomic_DNA"/>
</dbReference>
<dbReference type="Proteomes" id="UP000606172">
    <property type="component" value="Unassembled WGS sequence"/>
</dbReference>
<evidence type="ECO:0000259" key="5">
    <source>
        <dbReference type="PROSITE" id="PS50977"/>
    </source>
</evidence>
<dbReference type="PANTHER" id="PTHR30055">
    <property type="entry name" value="HTH-TYPE TRANSCRIPTIONAL REGULATOR RUTR"/>
    <property type="match status" value="1"/>
</dbReference>
<dbReference type="GO" id="GO:0003700">
    <property type="term" value="F:DNA-binding transcription factor activity"/>
    <property type="evidence" value="ECO:0007669"/>
    <property type="project" value="TreeGrafter"/>
</dbReference>
<accession>A0A919RMJ5</accession>
<dbReference type="GO" id="GO:0000976">
    <property type="term" value="F:transcription cis-regulatory region binding"/>
    <property type="evidence" value="ECO:0007669"/>
    <property type="project" value="TreeGrafter"/>
</dbReference>
<dbReference type="AlphaFoldDB" id="A0A919RMJ5"/>
<dbReference type="Pfam" id="PF13305">
    <property type="entry name" value="TetR_C_33"/>
    <property type="match status" value="1"/>
</dbReference>
<evidence type="ECO:0000256" key="2">
    <source>
        <dbReference type="ARBA" id="ARBA00023125"/>
    </source>
</evidence>
<evidence type="ECO:0000313" key="7">
    <source>
        <dbReference type="Proteomes" id="UP000606172"/>
    </source>
</evidence>
<evidence type="ECO:0000256" key="4">
    <source>
        <dbReference type="PROSITE-ProRule" id="PRU00335"/>
    </source>
</evidence>
<dbReference type="PRINTS" id="PR00455">
    <property type="entry name" value="HTHTETR"/>
</dbReference>
<keyword evidence="1" id="KW-0805">Transcription regulation</keyword>
<dbReference type="InterPro" id="IPR036271">
    <property type="entry name" value="Tet_transcr_reg_TetR-rel_C_sf"/>
</dbReference>
<comment type="caution">
    <text evidence="6">The sequence shown here is derived from an EMBL/GenBank/DDBJ whole genome shotgun (WGS) entry which is preliminary data.</text>
</comment>
<dbReference type="PROSITE" id="PS50977">
    <property type="entry name" value="HTH_TETR_2"/>
    <property type="match status" value="1"/>
</dbReference>
<keyword evidence="3" id="KW-0804">Transcription</keyword>
<dbReference type="SUPFAM" id="SSF46689">
    <property type="entry name" value="Homeodomain-like"/>
    <property type="match status" value="1"/>
</dbReference>
<protein>
    <recommendedName>
        <fullName evidence="5">HTH tetR-type domain-containing protein</fullName>
    </recommendedName>
</protein>
<dbReference type="SUPFAM" id="SSF48498">
    <property type="entry name" value="Tetracyclin repressor-like, C-terminal domain"/>
    <property type="match status" value="1"/>
</dbReference>
<keyword evidence="2 4" id="KW-0238">DNA-binding</keyword>
<dbReference type="InterPro" id="IPR025996">
    <property type="entry name" value="MT1864/Rv1816-like_C"/>
</dbReference>
<name>A0A919RMJ5_9ACTN</name>
<keyword evidence="7" id="KW-1185">Reference proteome</keyword>
<gene>
    <name evidence="6" type="ORF">Ssi02_67240</name>
</gene>
<dbReference type="PANTHER" id="PTHR30055:SF220">
    <property type="entry name" value="TETR-FAMILY REGULATORY PROTEIN"/>
    <property type="match status" value="1"/>
</dbReference>
<evidence type="ECO:0000256" key="1">
    <source>
        <dbReference type="ARBA" id="ARBA00023015"/>
    </source>
</evidence>
<dbReference type="Gene3D" id="1.10.357.10">
    <property type="entry name" value="Tetracycline Repressor, domain 2"/>
    <property type="match status" value="1"/>
</dbReference>
<dbReference type="Pfam" id="PF00440">
    <property type="entry name" value="TetR_N"/>
    <property type="match status" value="1"/>
</dbReference>